<keyword evidence="8" id="KW-1185">Reference proteome</keyword>
<dbReference type="Pfam" id="PF12906">
    <property type="entry name" value="RINGv"/>
    <property type="match status" value="1"/>
</dbReference>
<evidence type="ECO:0000313" key="8">
    <source>
        <dbReference type="Proteomes" id="UP001342314"/>
    </source>
</evidence>
<keyword evidence="5" id="KW-0472">Membrane</keyword>
<evidence type="ECO:0000256" key="2">
    <source>
        <dbReference type="ARBA" id="ARBA00022771"/>
    </source>
</evidence>
<dbReference type="Proteomes" id="UP001342314">
    <property type="component" value="Unassembled WGS sequence"/>
</dbReference>
<evidence type="ECO:0000259" key="6">
    <source>
        <dbReference type="PROSITE" id="PS51292"/>
    </source>
</evidence>
<dbReference type="GO" id="GO:0008270">
    <property type="term" value="F:zinc ion binding"/>
    <property type="evidence" value="ECO:0007669"/>
    <property type="project" value="UniProtKB-KW"/>
</dbReference>
<dbReference type="SUPFAM" id="SSF57850">
    <property type="entry name" value="RING/U-box"/>
    <property type="match status" value="1"/>
</dbReference>
<reference evidence="7 8" key="1">
    <citation type="submission" date="2021-12" db="EMBL/GenBank/DDBJ databases">
        <title>High titer production of polyol ester of fatty acids by Rhodotorula paludigena BS15 towards product separation-free biomass refinery.</title>
        <authorList>
            <person name="Mano J."/>
            <person name="Ono H."/>
            <person name="Tanaka T."/>
            <person name="Naito K."/>
            <person name="Sushida H."/>
            <person name="Ike M."/>
            <person name="Tokuyasu K."/>
            <person name="Kitaoka M."/>
        </authorList>
    </citation>
    <scope>NUCLEOTIDE SEQUENCE [LARGE SCALE GENOMIC DNA]</scope>
    <source>
        <strain evidence="7 8">BS15</strain>
    </source>
</reference>
<gene>
    <name evidence="7" type="ORF">Rhopal_004479-T1</name>
</gene>
<dbReference type="EMBL" id="BQKY01000009">
    <property type="protein sequence ID" value="GJN91456.1"/>
    <property type="molecule type" value="Genomic_DNA"/>
</dbReference>
<keyword evidence="3" id="KW-0862">Zinc</keyword>
<evidence type="ECO:0000256" key="1">
    <source>
        <dbReference type="ARBA" id="ARBA00022723"/>
    </source>
</evidence>
<accession>A0AAV5GFW0</accession>
<feature type="compositionally biased region" description="Low complexity" evidence="4">
    <location>
        <begin position="44"/>
        <end position="56"/>
    </location>
</feature>
<protein>
    <recommendedName>
        <fullName evidence="6">RING-CH-type domain-containing protein</fullName>
    </recommendedName>
</protein>
<dbReference type="CDD" id="cd16495">
    <property type="entry name" value="RING_CH-C4HC3_MARCH"/>
    <property type="match status" value="1"/>
</dbReference>
<organism evidence="7 8">
    <name type="scientific">Rhodotorula paludigena</name>
    <dbReference type="NCBI Taxonomy" id="86838"/>
    <lineage>
        <taxon>Eukaryota</taxon>
        <taxon>Fungi</taxon>
        <taxon>Dikarya</taxon>
        <taxon>Basidiomycota</taxon>
        <taxon>Pucciniomycotina</taxon>
        <taxon>Microbotryomycetes</taxon>
        <taxon>Sporidiobolales</taxon>
        <taxon>Sporidiobolaceae</taxon>
        <taxon>Rhodotorula</taxon>
    </lineage>
</organism>
<feature type="region of interest" description="Disordered" evidence="4">
    <location>
        <begin position="256"/>
        <end position="287"/>
    </location>
</feature>
<feature type="domain" description="RING-CH-type" evidence="6">
    <location>
        <begin position="136"/>
        <end position="202"/>
    </location>
</feature>
<feature type="compositionally biased region" description="Polar residues" evidence="4">
    <location>
        <begin position="59"/>
        <end position="69"/>
    </location>
</feature>
<keyword evidence="5" id="KW-0812">Transmembrane</keyword>
<evidence type="ECO:0000256" key="5">
    <source>
        <dbReference type="SAM" id="Phobius"/>
    </source>
</evidence>
<dbReference type="PROSITE" id="PS51292">
    <property type="entry name" value="ZF_RING_CH"/>
    <property type="match status" value="1"/>
</dbReference>
<evidence type="ECO:0000313" key="7">
    <source>
        <dbReference type="EMBL" id="GJN91456.1"/>
    </source>
</evidence>
<dbReference type="Gene3D" id="3.30.40.10">
    <property type="entry name" value="Zinc/RING finger domain, C3HC4 (zinc finger)"/>
    <property type="match status" value="1"/>
</dbReference>
<name>A0AAV5GFW0_9BASI</name>
<feature type="transmembrane region" description="Helical" evidence="5">
    <location>
        <begin position="346"/>
        <end position="366"/>
    </location>
</feature>
<sequence length="395" mass="43400">MAEPDAPAPETREAVALRRRLTAGVSAEDERTPVQPTAEVSSWQAQLADARRAMAAKLESQSPLASTAESAALEDSGAADDAPDGSGHTRRVSTASSEGDDDYVQQLLRPLPERCAEPVHEETGKEAGEGVQDEPRVPLDDRLCRICFDGEDEELGKLFSPCLCRGTSRYVHSVCLERWRKAAANPLAFYECGQCRYKYQFRRSSLAKAVTNPNLFVSDHILVGEGIREAVHFVEHQLEESRWAAGRDYTLHKAVHDRADDGESSTSYRRVNTAAAERARQKTGQAPPKPSFVVRAIMHATKGSALLGIVSVFYTYIAATFVSPLGRTLFRALRPAGGRRRAADRAASMSQAVVIFLIVIGILRSIRTVYRGVRWLTKQVLSRIEDLVIEVNAPA</sequence>
<dbReference type="SMART" id="SM00744">
    <property type="entry name" value="RINGv"/>
    <property type="match status" value="1"/>
</dbReference>
<dbReference type="AlphaFoldDB" id="A0AAV5GFW0"/>
<dbReference type="PANTHER" id="PTHR46347">
    <property type="entry name" value="RING/FYVE/PHD ZINC FINGER SUPERFAMILY PROTEIN"/>
    <property type="match status" value="1"/>
</dbReference>
<keyword evidence="2" id="KW-0863">Zinc-finger</keyword>
<comment type="caution">
    <text evidence="7">The sequence shown here is derived from an EMBL/GenBank/DDBJ whole genome shotgun (WGS) entry which is preliminary data.</text>
</comment>
<keyword evidence="5" id="KW-1133">Transmembrane helix</keyword>
<dbReference type="PANTHER" id="PTHR46347:SF1">
    <property type="entry name" value="RING_FYVE_PHD ZINC FINGER SUPERFAMILY PROTEIN"/>
    <property type="match status" value="1"/>
</dbReference>
<keyword evidence="1" id="KW-0479">Metal-binding</keyword>
<proteinExistence type="predicted"/>
<feature type="region of interest" description="Disordered" evidence="4">
    <location>
        <begin position="21"/>
        <end position="101"/>
    </location>
</feature>
<feature type="compositionally biased region" description="Polar residues" evidence="4">
    <location>
        <begin position="34"/>
        <end position="43"/>
    </location>
</feature>
<dbReference type="InterPro" id="IPR013083">
    <property type="entry name" value="Znf_RING/FYVE/PHD"/>
</dbReference>
<evidence type="ECO:0000256" key="4">
    <source>
        <dbReference type="SAM" id="MobiDB-lite"/>
    </source>
</evidence>
<feature type="transmembrane region" description="Helical" evidence="5">
    <location>
        <begin position="305"/>
        <end position="325"/>
    </location>
</feature>
<dbReference type="InterPro" id="IPR011016">
    <property type="entry name" value="Znf_RING-CH"/>
</dbReference>
<evidence type="ECO:0000256" key="3">
    <source>
        <dbReference type="ARBA" id="ARBA00022833"/>
    </source>
</evidence>